<evidence type="ECO:0000259" key="5">
    <source>
        <dbReference type="Pfam" id="PF02770"/>
    </source>
</evidence>
<dbReference type="InterPro" id="IPR006089">
    <property type="entry name" value="Acyl-CoA_DH_CS"/>
</dbReference>
<dbReference type="InterPro" id="IPR046373">
    <property type="entry name" value="Acyl-CoA_Oxase/DH_mid-dom_sf"/>
</dbReference>
<dbReference type="GO" id="GO:0003995">
    <property type="term" value="F:acyl-CoA dehydrogenase activity"/>
    <property type="evidence" value="ECO:0007669"/>
    <property type="project" value="InterPro"/>
</dbReference>
<keyword evidence="3" id="KW-0560">Oxidoreductase</keyword>
<dbReference type="SUPFAM" id="SSF56645">
    <property type="entry name" value="Acyl-CoA dehydrogenase NM domain-like"/>
    <property type="match status" value="1"/>
</dbReference>
<evidence type="ECO:0000313" key="8">
    <source>
        <dbReference type="EMBL" id="CAB4660943.1"/>
    </source>
</evidence>
<dbReference type="GO" id="GO:0005886">
    <property type="term" value="C:plasma membrane"/>
    <property type="evidence" value="ECO:0007669"/>
    <property type="project" value="TreeGrafter"/>
</dbReference>
<dbReference type="InterPro" id="IPR006091">
    <property type="entry name" value="Acyl-CoA_Oxase/DH_mid-dom"/>
</dbReference>
<gene>
    <name evidence="7" type="ORF">UFOPK1908_00325</name>
    <name evidence="8" type="ORF">UFOPK2282_00537</name>
    <name evidence="9" type="ORF">UFOPK3576_00398</name>
</gene>
<dbReference type="GO" id="GO:0050660">
    <property type="term" value="F:flavin adenine dinucleotide binding"/>
    <property type="evidence" value="ECO:0007669"/>
    <property type="project" value="InterPro"/>
</dbReference>
<evidence type="ECO:0000259" key="6">
    <source>
        <dbReference type="Pfam" id="PF02771"/>
    </source>
</evidence>
<dbReference type="Pfam" id="PF02770">
    <property type="entry name" value="Acyl-CoA_dh_M"/>
    <property type="match status" value="1"/>
</dbReference>
<dbReference type="EMBL" id="CAFBMO010000010">
    <property type="protein sequence ID" value="CAB4899839.1"/>
    <property type="molecule type" value="Genomic_DNA"/>
</dbReference>
<dbReference type="PROSITE" id="PS00072">
    <property type="entry name" value="ACYL_COA_DH_1"/>
    <property type="match status" value="1"/>
</dbReference>
<name>A0A6J6HMT1_9ZZZZ</name>
<accession>A0A6J6HMT1</accession>
<dbReference type="PANTHER" id="PTHR43292">
    <property type="entry name" value="ACYL-COA DEHYDROGENASE"/>
    <property type="match status" value="1"/>
</dbReference>
<comment type="cofactor">
    <cofactor evidence="1">
        <name>FAD</name>
        <dbReference type="ChEBI" id="CHEBI:57692"/>
    </cofactor>
</comment>
<dbReference type="Pfam" id="PF00441">
    <property type="entry name" value="Acyl-CoA_dh_1"/>
    <property type="match status" value="1"/>
</dbReference>
<dbReference type="Gene3D" id="2.40.110.10">
    <property type="entry name" value="Butyryl-CoA Dehydrogenase, subunit A, domain 2"/>
    <property type="match status" value="1"/>
</dbReference>
<dbReference type="AlphaFoldDB" id="A0A6J6HMT1"/>
<dbReference type="InterPro" id="IPR037069">
    <property type="entry name" value="AcylCoA_DH/ox_N_sf"/>
</dbReference>
<feature type="domain" description="Acyl-CoA dehydrogenase/oxidase C-terminal" evidence="4">
    <location>
        <begin position="265"/>
        <end position="365"/>
    </location>
</feature>
<evidence type="ECO:0000256" key="2">
    <source>
        <dbReference type="ARBA" id="ARBA00022630"/>
    </source>
</evidence>
<evidence type="ECO:0000256" key="1">
    <source>
        <dbReference type="ARBA" id="ARBA00001974"/>
    </source>
</evidence>
<dbReference type="Gene3D" id="1.10.540.10">
    <property type="entry name" value="Acyl-CoA dehydrogenase/oxidase, N-terminal domain"/>
    <property type="match status" value="1"/>
</dbReference>
<evidence type="ECO:0000259" key="4">
    <source>
        <dbReference type="Pfam" id="PF00441"/>
    </source>
</evidence>
<protein>
    <submittedName>
        <fullName evidence="7">Unannotated protein</fullName>
    </submittedName>
</protein>
<proteinExistence type="predicted"/>
<evidence type="ECO:0000256" key="3">
    <source>
        <dbReference type="ARBA" id="ARBA00023002"/>
    </source>
</evidence>
<feature type="domain" description="Acyl-CoA oxidase/dehydrogenase middle" evidence="5">
    <location>
        <begin position="119"/>
        <end position="211"/>
    </location>
</feature>
<dbReference type="Gene3D" id="1.20.140.10">
    <property type="entry name" value="Butyryl-CoA Dehydrogenase, subunit A, domain 3"/>
    <property type="match status" value="1"/>
</dbReference>
<dbReference type="Pfam" id="PF02771">
    <property type="entry name" value="Acyl-CoA_dh_N"/>
    <property type="match status" value="1"/>
</dbReference>
<dbReference type="EMBL" id="CAEZWR010000046">
    <property type="protein sequence ID" value="CAB4660943.1"/>
    <property type="molecule type" value="Genomic_DNA"/>
</dbReference>
<dbReference type="InterPro" id="IPR009100">
    <property type="entry name" value="AcylCoA_DH/oxidase_NM_dom_sf"/>
</dbReference>
<sequence>MADLNQLRAQVRAFLENERARGGFTPHCDPWLIGFDREFSQRLGAAGLLGLMLPVEFGGAGGTMAERLVVSEELLAAGAPVTAHWFAERQFAPSILRHGTDQQKAHWLPRVIRGEICIAVGLSEPDAGSDLAAVRTKAERTDGGWLITGTKIWTSGAHLADAIVVLARTSGSKHEGLSQFIVELPNSNVTIRGINMISGERHFNEVHFEDVYVADGDVLGEIGQGWKQAMEELAFERVGPERYLSTLPLLQELTSGISDCSMSAEQYGAVIADIRTFRTINQRVVEHLESGNTAAIDIPLLKTIGTNFEQSTVLTAFTIVNDPSREHAITGEAAELLLEAQYQAPSFTIRGGTNEVLRGIVSKGLLR</sequence>
<reference evidence="7" key="1">
    <citation type="submission" date="2020-05" db="EMBL/GenBank/DDBJ databases">
        <authorList>
            <person name="Chiriac C."/>
            <person name="Salcher M."/>
            <person name="Ghai R."/>
            <person name="Kavagutti S V."/>
        </authorList>
    </citation>
    <scope>NUCLEOTIDE SEQUENCE</scope>
</reference>
<organism evidence="7">
    <name type="scientific">freshwater metagenome</name>
    <dbReference type="NCBI Taxonomy" id="449393"/>
    <lineage>
        <taxon>unclassified sequences</taxon>
        <taxon>metagenomes</taxon>
        <taxon>ecological metagenomes</taxon>
    </lineage>
</organism>
<dbReference type="PANTHER" id="PTHR43292:SF4">
    <property type="entry name" value="ACYL-COA DEHYDROGENASE FADE34"/>
    <property type="match status" value="1"/>
</dbReference>
<dbReference type="InterPro" id="IPR009075">
    <property type="entry name" value="AcylCo_DH/oxidase_C"/>
</dbReference>
<dbReference type="InterPro" id="IPR052161">
    <property type="entry name" value="Mycobact_Acyl-CoA_DH"/>
</dbReference>
<dbReference type="EMBL" id="CAEZVB010000007">
    <property type="protein sequence ID" value="CAB4615152.1"/>
    <property type="molecule type" value="Genomic_DNA"/>
</dbReference>
<keyword evidence="2" id="KW-0285">Flavoprotein</keyword>
<evidence type="ECO:0000313" key="9">
    <source>
        <dbReference type="EMBL" id="CAB4899839.1"/>
    </source>
</evidence>
<feature type="domain" description="Acyl-CoA dehydrogenase/oxidase N-terminal" evidence="6">
    <location>
        <begin position="3"/>
        <end position="115"/>
    </location>
</feature>
<dbReference type="InterPro" id="IPR013786">
    <property type="entry name" value="AcylCoA_DH/ox_N"/>
</dbReference>
<evidence type="ECO:0000313" key="7">
    <source>
        <dbReference type="EMBL" id="CAB4615152.1"/>
    </source>
</evidence>